<evidence type="ECO:0008006" key="4">
    <source>
        <dbReference type="Google" id="ProtNLM"/>
    </source>
</evidence>
<organism evidence="2 3">
    <name type="scientific">Chryseobacterium rhizosphaerae</name>
    <dbReference type="NCBI Taxonomy" id="395937"/>
    <lineage>
        <taxon>Bacteria</taxon>
        <taxon>Pseudomonadati</taxon>
        <taxon>Bacteroidota</taxon>
        <taxon>Flavobacteriia</taxon>
        <taxon>Flavobacteriales</taxon>
        <taxon>Weeksellaceae</taxon>
        <taxon>Chryseobacterium group</taxon>
        <taxon>Chryseobacterium</taxon>
    </lineage>
</organism>
<keyword evidence="3" id="KW-1185">Reference proteome</keyword>
<dbReference type="EMBL" id="QNUF01000017">
    <property type="protein sequence ID" value="REC74257.1"/>
    <property type="molecule type" value="Genomic_DNA"/>
</dbReference>
<feature type="signal peptide" evidence="1">
    <location>
        <begin position="1"/>
        <end position="23"/>
    </location>
</feature>
<evidence type="ECO:0000313" key="3">
    <source>
        <dbReference type="Proteomes" id="UP000256491"/>
    </source>
</evidence>
<comment type="caution">
    <text evidence="2">The sequence shown here is derived from an EMBL/GenBank/DDBJ whole genome shotgun (WGS) entry which is preliminary data.</text>
</comment>
<keyword evidence="1" id="KW-0732">Signal</keyword>
<gene>
    <name evidence="2" type="ORF">DRF57_14520</name>
</gene>
<sequence length="320" mass="37300">MITTFLQKMICSFLILCSTLYQSQTLTVQGIAKDSLGRMGMAISVNDTLRKFRDKAFKDKNWDGYDQLVNNKVFSTYPDSAGNYSITAKPTDTLYFYKRKYITQKYKVADIIKHNIKVFLKPMPCVSINKCNQETPSKLYIFVGKKMKVTTVDTSKYCEDIVDSEYKGEYKIEQELGDHYPSSEITFNAFDHISKFEYDFRNYDNVLTFIGEYCGDLIQMKYQFFPVYKTVDGRWATPVDTYMEGYYKSENNQPTAITFDQSIYFNLPGTGSGSDEQITQLKQFKFPEKYYRIENGKVIPIAGRYVEDSVKLWKATYRQK</sequence>
<dbReference type="Proteomes" id="UP000256491">
    <property type="component" value="Unassembled WGS sequence"/>
</dbReference>
<reference evidence="2 3" key="1">
    <citation type="journal article" date="2010" name="Syst. Appl. Microbiol.">
        <title>Four new species of Chryseobacterium from the rhizosphere of coastal sand dune plants, Chryseobacterium elymi sp. nov., Chryseobacterium hagamense sp. nov., Chryseobacterium lathyri sp. nov. and Chryseobacterium rhizosphaerae sp. nov.</title>
        <authorList>
            <person name="Cho S.H."/>
            <person name="Lee K.S."/>
            <person name="Shin D.S."/>
            <person name="Han J.H."/>
            <person name="Park K.S."/>
            <person name="Lee C.H."/>
            <person name="Park K.H."/>
            <person name="Kim S.B."/>
        </authorList>
    </citation>
    <scope>NUCLEOTIDE SEQUENCE [LARGE SCALE GENOMIC DNA]</scope>
    <source>
        <strain evidence="2 3">KCTC 22548</strain>
    </source>
</reference>
<name>A0ABX9IJH8_9FLAO</name>
<protein>
    <recommendedName>
        <fullName evidence="4">GLPGLI family protein</fullName>
    </recommendedName>
</protein>
<accession>A0ABX9IJH8</accession>
<feature type="chain" id="PRO_5045620360" description="GLPGLI family protein" evidence="1">
    <location>
        <begin position="24"/>
        <end position="320"/>
    </location>
</feature>
<evidence type="ECO:0000256" key="1">
    <source>
        <dbReference type="SAM" id="SignalP"/>
    </source>
</evidence>
<evidence type="ECO:0000313" key="2">
    <source>
        <dbReference type="EMBL" id="REC74257.1"/>
    </source>
</evidence>
<proteinExistence type="predicted"/>